<dbReference type="Proteomes" id="UP001055712">
    <property type="component" value="Unassembled WGS sequence"/>
</dbReference>
<reference evidence="13" key="1">
    <citation type="journal article" date="2019" name="Plant J.">
        <title>Chlorella vulgaris genome assembly and annotation reveals the molecular basis for metabolic acclimation to high light conditions.</title>
        <authorList>
            <person name="Cecchin M."/>
            <person name="Marcolungo L."/>
            <person name="Rossato M."/>
            <person name="Girolomoni L."/>
            <person name="Cosentino E."/>
            <person name="Cuine S."/>
            <person name="Li-Beisson Y."/>
            <person name="Delledonne M."/>
            <person name="Ballottari M."/>
        </authorList>
    </citation>
    <scope>NUCLEOTIDE SEQUENCE</scope>
    <source>
        <strain evidence="13">211/11P</strain>
    </source>
</reference>
<dbReference type="PROSITE" id="PS50011">
    <property type="entry name" value="PROTEIN_KINASE_DOM"/>
    <property type="match status" value="1"/>
</dbReference>
<dbReference type="PROSITE" id="PS51489">
    <property type="entry name" value="BUB1_N"/>
    <property type="match status" value="1"/>
</dbReference>
<dbReference type="InterPro" id="IPR015661">
    <property type="entry name" value="Bub1/Mad3"/>
</dbReference>
<feature type="region of interest" description="Disordered" evidence="10">
    <location>
        <begin position="810"/>
        <end position="848"/>
    </location>
</feature>
<evidence type="ECO:0000313" key="13">
    <source>
        <dbReference type="EMBL" id="KAI3431264.1"/>
    </source>
</evidence>
<dbReference type="Pfam" id="PF00069">
    <property type="entry name" value="Pkinase"/>
    <property type="match status" value="1"/>
</dbReference>
<dbReference type="InterPro" id="IPR000719">
    <property type="entry name" value="Prot_kinase_dom"/>
</dbReference>
<evidence type="ECO:0000256" key="6">
    <source>
        <dbReference type="ARBA" id="ARBA00022838"/>
    </source>
</evidence>
<evidence type="ECO:0000259" key="11">
    <source>
        <dbReference type="PROSITE" id="PS50011"/>
    </source>
</evidence>
<evidence type="ECO:0000256" key="1">
    <source>
        <dbReference type="ARBA" id="ARBA00004629"/>
    </source>
</evidence>
<dbReference type="InterPro" id="IPR011009">
    <property type="entry name" value="Kinase-like_dom_sf"/>
</dbReference>
<evidence type="ECO:0000256" key="10">
    <source>
        <dbReference type="SAM" id="MobiDB-lite"/>
    </source>
</evidence>
<dbReference type="PANTHER" id="PTHR14030:SF4">
    <property type="entry name" value="BUB1 KINASE, ISOFORM A-RELATED"/>
    <property type="match status" value="1"/>
</dbReference>
<feature type="region of interest" description="Disordered" evidence="10">
    <location>
        <begin position="922"/>
        <end position="946"/>
    </location>
</feature>
<gene>
    <name evidence="13" type="ORF">D9Q98_004326</name>
</gene>
<feature type="compositionally biased region" description="Gly residues" evidence="10">
    <location>
        <begin position="1086"/>
        <end position="1095"/>
    </location>
</feature>
<evidence type="ECO:0000256" key="8">
    <source>
        <dbReference type="ARBA" id="ARBA00023328"/>
    </source>
</evidence>
<accession>A0A9D4TPS3</accession>
<feature type="region of interest" description="Disordered" evidence="10">
    <location>
        <begin position="1263"/>
        <end position="1297"/>
    </location>
</feature>
<evidence type="ECO:0000256" key="5">
    <source>
        <dbReference type="ARBA" id="ARBA00022777"/>
    </source>
</evidence>
<keyword evidence="6" id="KW-0995">Kinetochore</keyword>
<evidence type="ECO:0008006" key="15">
    <source>
        <dbReference type="Google" id="ProtNLM"/>
    </source>
</evidence>
<dbReference type="SUPFAM" id="SSF56112">
    <property type="entry name" value="Protein kinase-like (PK-like)"/>
    <property type="match status" value="1"/>
</dbReference>
<dbReference type="SMART" id="SM00777">
    <property type="entry name" value="Mad3_BUB1_I"/>
    <property type="match status" value="1"/>
</dbReference>
<keyword evidence="14" id="KW-1185">Reference proteome</keyword>
<protein>
    <recommendedName>
        <fullName evidence="15">Mitotic checkpoint serine threonine-kinase BUB1</fullName>
    </recommendedName>
</protein>
<dbReference type="PROSITE" id="PS00107">
    <property type="entry name" value="PROTEIN_KINASE_ATP"/>
    <property type="match status" value="1"/>
</dbReference>
<dbReference type="InterPro" id="IPR017441">
    <property type="entry name" value="Protein_kinase_ATP_BS"/>
</dbReference>
<dbReference type="InterPro" id="IPR013212">
    <property type="entry name" value="Mad3/Bub1_I"/>
</dbReference>
<dbReference type="Gene3D" id="1.25.40.430">
    <property type="match status" value="1"/>
</dbReference>
<feature type="binding site" evidence="9">
    <location>
        <position position="1419"/>
    </location>
    <ligand>
        <name>ATP</name>
        <dbReference type="ChEBI" id="CHEBI:30616"/>
    </ligand>
</feature>
<keyword evidence="5" id="KW-0418">Kinase</keyword>
<evidence type="ECO:0000256" key="9">
    <source>
        <dbReference type="PROSITE-ProRule" id="PRU10141"/>
    </source>
</evidence>
<keyword evidence="4 9" id="KW-0547">Nucleotide-binding</keyword>
<feature type="compositionally biased region" description="Gly residues" evidence="10">
    <location>
        <begin position="370"/>
        <end position="379"/>
    </location>
</feature>
<dbReference type="SMART" id="SM00220">
    <property type="entry name" value="S_TKc"/>
    <property type="match status" value="1"/>
</dbReference>
<dbReference type="GO" id="GO:0004672">
    <property type="term" value="F:protein kinase activity"/>
    <property type="evidence" value="ECO:0007669"/>
    <property type="project" value="InterPro"/>
</dbReference>
<proteinExistence type="predicted"/>
<dbReference type="FunFam" id="1.25.40.430:FF:000003">
    <property type="entry name" value="Checkpoint serine/threonine-protein kinase BUB1"/>
    <property type="match status" value="1"/>
</dbReference>
<dbReference type="GO" id="GO:0051754">
    <property type="term" value="P:meiotic sister chromatid cohesion, centromeric"/>
    <property type="evidence" value="ECO:0007669"/>
    <property type="project" value="TreeGrafter"/>
</dbReference>
<dbReference type="Pfam" id="PF08311">
    <property type="entry name" value="Mad3_BUB1_I"/>
    <property type="match status" value="1"/>
</dbReference>
<comment type="caution">
    <text evidence="13">The sequence shown here is derived from an EMBL/GenBank/DDBJ whole genome shotgun (WGS) entry which is preliminary data.</text>
</comment>
<feature type="compositionally biased region" description="Gly residues" evidence="10">
    <location>
        <begin position="1050"/>
        <end position="1059"/>
    </location>
</feature>
<dbReference type="GO" id="GO:0007094">
    <property type="term" value="P:mitotic spindle assembly checkpoint signaling"/>
    <property type="evidence" value="ECO:0007669"/>
    <property type="project" value="InterPro"/>
</dbReference>
<feature type="region of interest" description="Disordered" evidence="10">
    <location>
        <begin position="308"/>
        <end position="333"/>
    </location>
</feature>
<feature type="region of interest" description="Disordered" evidence="10">
    <location>
        <begin position="399"/>
        <end position="419"/>
    </location>
</feature>
<evidence type="ECO:0000256" key="4">
    <source>
        <dbReference type="ARBA" id="ARBA00022741"/>
    </source>
</evidence>
<feature type="region of interest" description="Disordered" evidence="10">
    <location>
        <begin position="595"/>
        <end position="623"/>
    </location>
</feature>
<comment type="subcellular location">
    <subcellularLocation>
        <location evidence="1">Chromosome</location>
        <location evidence="1">Centromere</location>
        <location evidence="1">Kinetochore</location>
    </subcellularLocation>
</comment>
<dbReference type="InterPro" id="IPR008271">
    <property type="entry name" value="Ser/Thr_kinase_AS"/>
</dbReference>
<feature type="compositionally biased region" description="Low complexity" evidence="10">
    <location>
        <begin position="1147"/>
        <end position="1169"/>
    </location>
</feature>
<evidence type="ECO:0000259" key="12">
    <source>
        <dbReference type="PROSITE" id="PS51489"/>
    </source>
</evidence>
<organism evidence="13 14">
    <name type="scientific">Chlorella vulgaris</name>
    <name type="common">Green alga</name>
    <dbReference type="NCBI Taxonomy" id="3077"/>
    <lineage>
        <taxon>Eukaryota</taxon>
        <taxon>Viridiplantae</taxon>
        <taxon>Chlorophyta</taxon>
        <taxon>core chlorophytes</taxon>
        <taxon>Trebouxiophyceae</taxon>
        <taxon>Chlorellales</taxon>
        <taxon>Chlorellaceae</taxon>
        <taxon>Chlorella clade</taxon>
        <taxon>Chlorella</taxon>
    </lineage>
</organism>
<feature type="domain" description="BUB1 N-terminal" evidence="12">
    <location>
        <begin position="51"/>
        <end position="217"/>
    </location>
</feature>
<feature type="region of interest" description="Disordered" evidence="10">
    <location>
        <begin position="346"/>
        <end position="384"/>
    </location>
</feature>
<dbReference type="GO" id="GO:0000776">
    <property type="term" value="C:kinetochore"/>
    <property type="evidence" value="ECO:0007669"/>
    <property type="project" value="UniProtKB-KW"/>
</dbReference>
<feature type="region of interest" description="Disordered" evidence="10">
    <location>
        <begin position="1147"/>
        <end position="1176"/>
    </location>
</feature>
<dbReference type="EMBL" id="SIDB01000006">
    <property type="protein sequence ID" value="KAI3431264.1"/>
    <property type="molecule type" value="Genomic_DNA"/>
</dbReference>
<feature type="region of interest" description="Disordered" evidence="10">
    <location>
        <begin position="193"/>
        <end position="241"/>
    </location>
</feature>
<feature type="region of interest" description="Disordered" evidence="10">
    <location>
        <begin position="976"/>
        <end position="995"/>
    </location>
</feature>
<dbReference type="PANTHER" id="PTHR14030">
    <property type="entry name" value="MITOTIC CHECKPOINT SERINE/THREONINE-PROTEIN KINASE BUB1"/>
    <property type="match status" value="1"/>
</dbReference>
<keyword evidence="8" id="KW-0137">Centromere</keyword>
<dbReference type="OrthoDB" id="511701at2759"/>
<sequence>MAENAAPGVQQDWEASKENFQPLKAGRKATALRDSTAELRTKAVEERRRAFWQELDTYNGSDPLEVWLRFIRWTQDTFSAGGHKAELLPLLERCTRELQAAEGGRYRTDIRYLRVWVQYADCLPDPGDVFSFLKHHDIGQDHALFYVALATYLEAQGGYASADSAYQQGINRLAAPLDRLRAKFEEFQQRMARRIQRKAQEQAGLDAAEPDHPERKSLGLLRGGKGGRSARPAGGLLGGSAGLKRKADAENVSDNLGSGLDIFVDEEFCGGGAGGPAASAPAAFLAPGRSTAVGASWGKLAGFEAGRKENAQRPSVWAGQKLKQAAAHSAPTQPTLEVFADPELQELGDDNAGGSAAGGATKPTLRQRLDGGGGGGGAGPAEEGIMQNPLLLHKAQAQAEPLPGLPSRPSDTQPAKRRREEVLAFDEAGLLSSSGEELCFEEARAALWLQHQAAQRQAAEQAAADLTASDAEDDSPDMEVEGFTCALPESGTADASAEAVATAAEKAAQPQQQQQQAEEQCASPAPTVLVPELAAAPASSLSVAFGSPVDAKPQTALPLAAAETAAGSWEGSPLPIQALEAGLAERAQHHEIATSPGAAAPPASAQQQRHTLPPTPFDQAAQLQPTPFDQPLELDATGYEPTVTLSSREAFAAVNQMFGGTLPSDAAPRGFAAGSSGVGGGGAAGGSGVLGGGGLEPTMTIATKDAFAALNKMFKGSLPLEFGSLPANPHGDSGSCLPRPLGGYEPTMTISTRAAFAAVNNMFRGALPGEHASLPPTACGPAADAGYDQTVTISTREAFEAINSMFGGGGGAAAAAAEDRQPLQQQLGGGGSFRAPLPRPPRGASHLRQAPLAAPKVHAAMAAAPVDSPDRSPGGFCIREDTQFVSVAVQEDEEADVPSDGGFAIREDTQFITVAAPAQSDEEEEAAGEGVGHCSTAGSPGPAGDGGFFLREDTQYVTVAVQPQYNQDKEAGVVMAEGGQQAPKPPSPRPQLGSPLGFSIREDTQFVGGLAAAAAGSGGGDSFAIREDTQLVGLDATEAVGGRESPTSSLGGGGGGQRGDGSSVLPRKRPLGELLAPGSCTEDLLGSGGSEGSPGGLSSPGYSAAADAGQVSKWGFAPGADDTLALVDLADDGTQALLDAVAEAEAAGPAAGPNWGDAATAASGGSARSGAGGSPTLTSHLRGLQLGDCKENLMANGAAAVGGSCRRQLCDPGAAAAVLQPLGEARVAALGGVELELDDDAEVELAAGGLLLEGDSFCVWPDGGEDEGSLPLMGSPAASGGSHTGAPGEAATQQLGGPYTPVGEALQYATPVMQRRLSGGCEEEEEEAVVEAFSPGLRGRMLCCLEPSVGEWPGVYCMSGEEEAEADAGFRAASSGAGQDLVELQLCGLEFAVSGPIGEGAFARVFQAVDGECADVALKVEAPPCPWEWYICKALAGRVPPTARRHFIDPSLLLLGGRSSVLVAPLGPQGSLQDLVNAYLTQKQAPPELLAMHFAAQLLRIMQHLHAARVVHTDIKPDNLLVMLGQEATADGDENAGPSLSLQLIDFGRSLDLELLPPGAVLQGDSGTDAFRCVEMREGRPWLWQADAYGVAAAVHCLLYGKYMEVERVHDAASGAVSLRPQLPLKRQWAGAVWGPFFATLLNHTDLTAPPAMDKLIASLDQHLGGGRDVPRQLRQELGRAATLLLQRC</sequence>
<feature type="region of interest" description="Disordered" evidence="10">
    <location>
        <begin position="1"/>
        <end position="20"/>
    </location>
</feature>
<evidence type="ECO:0000313" key="14">
    <source>
        <dbReference type="Proteomes" id="UP001055712"/>
    </source>
</evidence>
<keyword evidence="3" id="KW-0808">Transferase</keyword>
<evidence type="ECO:0000256" key="3">
    <source>
        <dbReference type="ARBA" id="ARBA00022679"/>
    </source>
</evidence>
<keyword evidence="2" id="KW-0158">Chromosome</keyword>
<name>A0A9D4TPS3_CHLVU</name>
<feature type="region of interest" description="Disordered" evidence="10">
    <location>
        <begin position="1036"/>
        <end position="1104"/>
    </location>
</feature>
<feature type="compositionally biased region" description="Low complexity" evidence="10">
    <location>
        <begin position="595"/>
        <end position="608"/>
    </location>
</feature>
<dbReference type="GO" id="GO:0005524">
    <property type="term" value="F:ATP binding"/>
    <property type="evidence" value="ECO:0007669"/>
    <property type="project" value="UniProtKB-UniRule"/>
</dbReference>
<dbReference type="GO" id="GO:0032991">
    <property type="term" value="C:protein-containing complex"/>
    <property type="evidence" value="ECO:0007669"/>
    <property type="project" value="UniProtKB-ARBA"/>
</dbReference>
<keyword evidence="7 9" id="KW-0067">ATP-binding</keyword>
<evidence type="ECO:0000256" key="7">
    <source>
        <dbReference type="ARBA" id="ARBA00022840"/>
    </source>
</evidence>
<feature type="domain" description="Protein kinase" evidence="11">
    <location>
        <begin position="1391"/>
        <end position="1689"/>
    </location>
</feature>
<reference evidence="13" key="2">
    <citation type="submission" date="2020-11" db="EMBL/GenBank/DDBJ databases">
        <authorList>
            <person name="Cecchin M."/>
            <person name="Marcolungo L."/>
            <person name="Rossato M."/>
            <person name="Girolomoni L."/>
            <person name="Cosentino E."/>
            <person name="Cuine S."/>
            <person name="Li-Beisson Y."/>
            <person name="Delledonne M."/>
            <person name="Ballottari M."/>
        </authorList>
    </citation>
    <scope>NUCLEOTIDE SEQUENCE</scope>
    <source>
        <strain evidence="13">211/11P</strain>
        <tissue evidence="13">Whole cell</tissue>
    </source>
</reference>
<evidence type="ECO:0000256" key="2">
    <source>
        <dbReference type="ARBA" id="ARBA00022454"/>
    </source>
</evidence>
<dbReference type="PROSITE" id="PS00108">
    <property type="entry name" value="PROTEIN_KINASE_ST"/>
    <property type="match status" value="1"/>
</dbReference>
<dbReference type="Gene3D" id="1.10.510.10">
    <property type="entry name" value="Transferase(Phosphotransferase) domain 1"/>
    <property type="match status" value="1"/>
</dbReference>